<name>A0A136JBL0_9PEZI</name>
<dbReference type="GO" id="GO:0030688">
    <property type="term" value="C:preribosome, small subunit precursor"/>
    <property type="evidence" value="ECO:0007669"/>
    <property type="project" value="TreeGrafter"/>
</dbReference>
<evidence type="ECO:0000256" key="4">
    <source>
        <dbReference type="ARBA" id="ARBA00018689"/>
    </source>
</evidence>
<organism evidence="11 12">
    <name type="scientific">Microdochium bolleyi</name>
    <dbReference type="NCBI Taxonomy" id="196109"/>
    <lineage>
        <taxon>Eukaryota</taxon>
        <taxon>Fungi</taxon>
        <taxon>Dikarya</taxon>
        <taxon>Ascomycota</taxon>
        <taxon>Pezizomycotina</taxon>
        <taxon>Sordariomycetes</taxon>
        <taxon>Xylariomycetidae</taxon>
        <taxon>Xylariales</taxon>
        <taxon>Microdochiaceae</taxon>
        <taxon>Microdochium</taxon>
    </lineage>
</organism>
<comment type="function">
    <text evidence="1">Involved in rRNA processing.</text>
</comment>
<evidence type="ECO:0000256" key="1">
    <source>
        <dbReference type="ARBA" id="ARBA00002773"/>
    </source>
</evidence>
<reference evidence="12" key="1">
    <citation type="submission" date="2016-02" db="EMBL/GenBank/DDBJ databases">
        <title>Draft genome sequence of Microdochium bolleyi, a fungal endophyte of beachgrass.</title>
        <authorList>
            <consortium name="DOE Joint Genome Institute"/>
            <person name="David A.S."/>
            <person name="May G."/>
            <person name="Haridas S."/>
            <person name="Lim J."/>
            <person name="Wang M."/>
            <person name="Labutti K."/>
            <person name="Lipzen A."/>
            <person name="Barry K."/>
            <person name="Grigoriev I.V."/>
        </authorList>
    </citation>
    <scope>NUCLEOTIDE SEQUENCE [LARGE SCALE GENOMIC DNA]</scope>
    <source>
        <strain evidence="12">J235TASD1</strain>
    </source>
</reference>
<feature type="compositionally biased region" description="Basic and acidic residues" evidence="10">
    <location>
        <begin position="228"/>
        <end position="259"/>
    </location>
</feature>
<evidence type="ECO:0000313" key="11">
    <source>
        <dbReference type="EMBL" id="KXJ94438.1"/>
    </source>
</evidence>
<evidence type="ECO:0000256" key="3">
    <source>
        <dbReference type="ARBA" id="ARBA00006916"/>
    </source>
</evidence>
<evidence type="ECO:0000256" key="6">
    <source>
        <dbReference type="ARBA" id="ARBA00022552"/>
    </source>
</evidence>
<dbReference type="OrthoDB" id="47732at2759"/>
<evidence type="ECO:0000256" key="7">
    <source>
        <dbReference type="ARBA" id="ARBA00023054"/>
    </source>
</evidence>
<accession>A0A136JBL0</accession>
<dbReference type="PANTHER" id="PTHR33911">
    <property type="entry name" value="RRNA-PROCESSING PROTEIN EFG1"/>
    <property type="match status" value="1"/>
</dbReference>
<dbReference type="InterPro" id="IPR019310">
    <property type="entry name" value="Efg1"/>
</dbReference>
<keyword evidence="7 9" id="KW-0175">Coiled coil</keyword>
<dbReference type="FunCoup" id="A0A136JBL0">
    <property type="interactions" value="141"/>
</dbReference>
<evidence type="ECO:0000256" key="10">
    <source>
        <dbReference type="SAM" id="MobiDB-lite"/>
    </source>
</evidence>
<feature type="compositionally biased region" description="Basic and acidic residues" evidence="10">
    <location>
        <begin position="7"/>
        <end position="24"/>
    </location>
</feature>
<dbReference type="STRING" id="196109.A0A136JBL0"/>
<dbReference type="PANTHER" id="PTHR33911:SF1">
    <property type="entry name" value="RRNA-PROCESSING PROTEIN EFG1"/>
    <property type="match status" value="1"/>
</dbReference>
<dbReference type="EMBL" id="KQ964247">
    <property type="protein sequence ID" value="KXJ94438.1"/>
    <property type="molecule type" value="Genomic_DNA"/>
</dbReference>
<sequence>MSTAKRKFADFDGEAQGHEKDRSRAGGSLSKRSKIHKAKPDNMPWVKKRARTIERLLRTSQDLPANVQNDLERELEAHRSRIAKSAEDKQRKDMISKYHMVRFFERKKADRLAKRLRTQLESAEDEAEKKKIAADLRVAEMDGVYARFFPHRERYISLYPVAGSGEADETDDKAGSASKAVQALNAERPPIWYDIERAERKGMSALVAIRERNLNASFAKGANTTELPTKRSAREGKPHKDAKPGKGDMLGKDRAEKVVKPVKAPEASEVPMNRRTRREQERKGLTQARVAADGNDSDGGFFE</sequence>
<dbReference type="Pfam" id="PF10153">
    <property type="entry name" value="Efg1"/>
    <property type="match status" value="1"/>
</dbReference>
<dbReference type="InParanoid" id="A0A136JBL0"/>
<proteinExistence type="inferred from homology"/>
<feature type="region of interest" description="Disordered" evidence="10">
    <location>
        <begin position="1"/>
        <end position="46"/>
    </location>
</feature>
<dbReference type="AlphaFoldDB" id="A0A136JBL0"/>
<evidence type="ECO:0000256" key="5">
    <source>
        <dbReference type="ARBA" id="ARBA00019827"/>
    </source>
</evidence>
<feature type="region of interest" description="Disordered" evidence="10">
    <location>
        <begin position="221"/>
        <end position="303"/>
    </location>
</feature>
<keyword evidence="6" id="KW-0698">rRNA processing</keyword>
<protein>
    <recommendedName>
        <fullName evidence="4">rRNA-processing protein EFG1</fullName>
    </recommendedName>
    <alternativeName>
        <fullName evidence="5">rRNA-processing protein efg1</fullName>
    </alternativeName>
</protein>
<keyword evidence="8" id="KW-0539">Nucleus</keyword>
<evidence type="ECO:0000313" key="12">
    <source>
        <dbReference type="Proteomes" id="UP000070501"/>
    </source>
</evidence>
<comment type="similarity">
    <text evidence="3">Belongs to the EFG1 family.</text>
</comment>
<feature type="coiled-coil region" evidence="9">
    <location>
        <begin position="68"/>
        <end position="133"/>
    </location>
</feature>
<dbReference type="InterPro" id="IPR050786">
    <property type="entry name" value="EFG1_rRNA-proc"/>
</dbReference>
<keyword evidence="12" id="KW-1185">Reference proteome</keyword>
<evidence type="ECO:0000256" key="2">
    <source>
        <dbReference type="ARBA" id="ARBA00004604"/>
    </source>
</evidence>
<dbReference type="GO" id="GO:0000462">
    <property type="term" value="P:maturation of SSU-rRNA from tricistronic rRNA transcript (SSU-rRNA, 5.8S rRNA, LSU-rRNA)"/>
    <property type="evidence" value="ECO:0007669"/>
    <property type="project" value="TreeGrafter"/>
</dbReference>
<dbReference type="GO" id="GO:0005730">
    <property type="term" value="C:nucleolus"/>
    <property type="evidence" value="ECO:0007669"/>
    <property type="project" value="UniProtKB-SubCell"/>
</dbReference>
<evidence type="ECO:0000256" key="9">
    <source>
        <dbReference type="SAM" id="Coils"/>
    </source>
</evidence>
<gene>
    <name evidence="11" type="ORF">Micbo1qcDRAFT_193609</name>
</gene>
<dbReference type="Proteomes" id="UP000070501">
    <property type="component" value="Unassembled WGS sequence"/>
</dbReference>
<evidence type="ECO:0000256" key="8">
    <source>
        <dbReference type="ARBA" id="ARBA00023242"/>
    </source>
</evidence>
<comment type="subcellular location">
    <subcellularLocation>
        <location evidence="2">Nucleus</location>
        <location evidence="2">Nucleolus</location>
    </subcellularLocation>
</comment>